<evidence type="ECO:0000256" key="7">
    <source>
        <dbReference type="ARBA" id="ARBA00023209"/>
    </source>
</evidence>
<dbReference type="GO" id="GO:0005524">
    <property type="term" value="F:ATP binding"/>
    <property type="evidence" value="ECO:0007669"/>
    <property type="project" value="UniProtKB-KW"/>
</dbReference>
<dbReference type="Pfam" id="PF19279">
    <property type="entry name" value="YegS_C"/>
    <property type="match status" value="1"/>
</dbReference>
<dbReference type="NCBIfam" id="TIGR00147">
    <property type="entry name" value="YegS/Rv2252/BmrU family lipid kinase"/>
    <property type="match status" value="1"/>
</dbReference>
<dbReference type="EMBL" id="JQBY01000020">
    <property type="protein sequence ID" value="KRN81763.1"/>
    <property type="molecule type" value="Genomic_DNA"/>
</dbReference>
<dbReference type="InterPro" id="IPR045540">
    <property type="entry name" value="YegS/DAGK_C"/>
</dbReference>
<keyword evidence="8" id="KW-1208">Phospholipid metabolism</keyword>
<evidence type="ECO:0000256" key="4">
    <source>
        <dbReference type="ARBA" id="ARBA00022741"/>
    </source>
</evidence>
<dbReference type="SUPFAM" id="SSF111331">
    <property type="entry name" value="NAD kinase/diacylglycerol kinase-like"/>
    <property type="match status" value="1"/>
</dbReference>
<evidence type="ECO:0000313" key="11">
    <source>
        <dbReference type="Proteomes" id="UP000051749"/>
    </source>
</evidence>
<dbReference type="InterPro" id="IPR050187">
    <property type="entry name" value="Lipid_Phosphate_FormReg"/>
</dbReference>
<comment type="caution">
    <text evidence="10">The sequence shown here is derived from an EMBL/GenBank/DDBJ whole genome shotgun (WGS) entry which is preliminary data.</text>
</comment>
<proteinExistence type="inferred from homology"/>
<dbReference type="InterPro" id="IPR005218">
    <property type="entry name" value="Diacylglycerol/lipid_kinase"/>
</dbReference>
<dbReference type="PATRIC" id="fig|319653.3.peg.983"/>
<dbReference type="Gene3D" id="3.40.50.10330">
    <property type="entry name" value="Probable inorganic polyphosphate/atp-NAD kinase, domain 1"/>
    <property type="match status" value="1"/>
</dbReference>
<dbReference type="GO" id="GO:0008654">
    <property type="term" value="P:phospholipid biosynthetic process"/>
    <property type="evidence" value="ECO:0007669"/>
    <property type="project" value="UniProtKB-KW"/>
</dbReference>
<sequence>MVSKMAASRPTFMMIVNPFAGAEHAGKIWPKIEVQLKEQKVNYKAVMTKHPGHGVQLARNFALQHKLDQSWVVVAVGGDGTLHEVLNGLHQGGGDQIPLGYIPAGSGNDFARGIKLPTQSMAALQQLLEVQSPTNLDVGVYKNRLDSHETLFTNNVGIGFDASVVHAANDGQKDHLKKYHLQSSAYVFSLIKAFLNQKGFQLSVETAQTKQRFSHAFLVTTTNIKYFGGGVPIMPIADLRDGKLDLVVVEQIGILRFVKLFVEMLTTGNHLNSTVVHHFRTSQLHLETDLPENGQVNGENIQKQKFNLSFWVTQRPFWIAGP</sequence>
<dbReference type="GO" id="GO:0016301">
    <property type="term" value="F:kinase activity"/>
    <property type="evidence" value="ECO:0007669"/>
    <property type="project" value="UniProtKB-KW"/>
</dbReference>
<keyword evidence="5 10" id="KW-0418">Kinase</keyword>
<gene>
    <name evidence="10" type="ORF">IV87_GL000972</name>
</gene>
<dbReference type="PROSITE" id="PS50146">
    <property type="entry name" value="DAGK"/>
    <property type="match status" value="1"/>
</dbReference>
<dbReference type="Gene3D" id="2.60.200.40">
    <property type="match status" value="1"/>
</dbReference>
<evidence type="ECO:0000313" key="10">
    <source>
        <dbReference type="EMBL" id="KRN81763.1"/>
    </source>
</evidence>
<dbReference type="InterPro" id="IPR001206">
    <property type="entry name" value="Diacylglycerol_kinase_cat_dom"/>
</dbReference>
<evidence type="ECO:0000256" key="3">
    <source>
        <dbReference type="ARBA" id="ARBA00022679"/>
    </source>
</evidence>
<dbReference type="Proteomes" id="UP000051749">
    <property type="component" value="Unassembled WGS sequence"/>
</dbReference>
<dbReference type="AlphaFoldDB" id="A0A0R2JXD1"/>
<dbReference type="InterPro" id="IPR016064">
    <property type="entry name" value="NAD/diacylglycerol_kinase_sf"/>
</dbReference>
<dbReference type="Pfam" id="PF00781">
    <property type="entry name" value="DAGK_cat"/>
    <property type="match status" value="1"/>
</dbReference>
<reference evidence="10 11" key="1">
    <citation type="journal article" date="2015" name="Genome Announc.">
        <title>Expanding the biotechnology potential of lactobacilli through comparative genomics of 213 strains and associated genera.</title>
        <authorList>
            <person name="Sun Z."/>
            <person name="Harris H.M."/>
            <person name="McCann A."/>
            <person name="Guo C."/>
            <person name="Argimon S."/>
            <person name="Zhang W."/>
            <person name="Yang X."/>
            <person name="Jeffery I.B."/>
            <person name="Cooney J.C."/>
            <person name="Kagawa T.F."/>
            <person name="Liu W."/>
            <person name="Song Y."/>
            <person name="Salvetti E."/>
            <person name="Wrobel A."/>
            <person name="Rasinkangas P."/>
            <person name="Parkhill J."/>
            <person name="Rea M.C."/>
            <person name="O'Sullivan O."/>
            <person name="Ritari J."/>
            <person name="Douillard F.P."/>
            <person name="Paul Ross R."/>
            <person name="Yang R."/>
            <person name="Briner A.E."/>
            <person name="Felis G.E."/>
            <person name="de Vos W.M."/>
            <person name="Barrangou R."/>
            <person name="Klaenhammer T.R."/>
            <person name="Caufield P.W."/>
            <person name="Cui Y."/>
            <person name="Zhang H."/>
            <person name="O'Toole P.W."/>
        </authorList>
    </citation>
    <scope>NUCLEOTIDE SEQUENCE [LARGE SCALE GENOMIC DNA]</scope>
    <source>
        <strain evidence="10 11">DSM 22301</strain>
    </source>
</reference>
<keyword evidence="7" id="KW-0443">Lipid metabolism</keyword>
<dbReference type="InterPro" id="IPR017438">
    <property type="entry name" value="ATP-NAD_kinase_N"/>
</dbReference>
<evidence type="ECO:0000256" key="6">
    <source>
        <dbReference type="ARBA" id="ARBA00022840"/>
    </source>
</evidence>
<evidence type="ECO:0000256" key="1">
    <source>
        <dbReference type="ARBA" id="ARBA00001946"/>
    </source>
</evidence>
<dbReference type="PANTHER" id="PTHR12358">
    <property type="entry name" value="SPHINGOSINE KINASE"/>
    <property type="match status" value="1"/>
</dbReference>
<dbReference type="PANTHER" id="PTHR12358:SF54">
    <property type="entry name" value="SPHINGOSINE KINASE RELATED PROTEIN"/>
    <property type="match status" value="1"/>
</dbReference>
<dbReference type="STRING" id="319653.SAMN04487973_11916"/>
<evidence type="ECO:0000256" key="2">
    <source>
        <dbReference type="ARBA" id="ARBA00005983"/>
    </source>
</evidence>
<accession>A0A0R2JXD1</accession>
<evidence type="ECO:0000259" key="9">
    <source>
        <dbReference type="PROSITE" id="PS50146"/>
    </source>
</evidence>
<keyword evidence="6" id="KW-0067">ATP-binding</keyword>
<keyword evidence="7" id="KW-0444">Lipid biosynthesis</keyword>
<organism evidence="10 11">
    <name type="scientific">Pediococcus ethanolidurans</name>
    <dbReference type="NCBI Taxonomy" id="319653"/>
    <lineage>
        <taxon>Bacteria</taxon>
        <taxon>Bacillati</taxon>
        <taxon>Bacillota</taxon>
        <taxon>Bacilli</taxon>
        <taxon>Lactobacillales</taxon>
        <taxon>Lactobacillaceae</taxon>
        <taxon>Pediococcus</taxon>
    </lineage>
</organism>
<protein>
    <submittedName>
        <fullName evidence="10">Diacylglycerol kinase family protein</fullName>
    </submittedName>
</protein>
<feature type="domain" description="DAGKc" evidence="9">
    <location>
        <begin position="7"/>
        <end position="145"/>
    </location>
</feature>
<name>A0A0R2JXD1_9LACO</name>
<keyword evidence="3" id="KW-0808">Transferase</keyword>
<keyword evidence="7" id="KW-0594">Phospholipid biosynthesis</keyword>
<keyword evidence="4" id="KW-0547">Nucleotide-binding</keyword>
<dbReference type="SMART" id="SM00046">
    <property type="entry name" value="DAGKc"/>
    <property type="match status" value="1"/>
</dbReference>
<comment type="cofactor">
    <cofactor evidence="1">
        <name>Mg(2+)</name>
        <dbReference type="ChEBI" id="CHEBI:18420"/>
    </cofactor>
</comment>
<evidence type="ECO:0000256" key="8">
    <source>
        <dbReference type="ARBA" id="ARBA00023264"/>
    </source>
</evidence>
<comment type="similarity">
    <text evidence="2">Belongs to the diacylglycerol/lipid kinase family.</text>
</comment>
<evidence type="ECO:0000256" key="5">
    <source>
        <dbReference type="ARBA" id="ARBA00022777"/>
    </source>
</evidence>